<evidence type="ECO:0000256" key="7">
    <source>
        <dbReference type="SAM" id="Phobius"/>
    </source>
</evidence>
<dbReference type="InterPro" id="IPR006603">
    <property type="entry name" value="PQ-loop_rpt"/>
</dbReference>
<keyword evidence="9" id="KW-1185">Reference proteome</keyword>
<evidence type="ECO:0000256" key="3">
    <source>
        <dbReference type="ARBA" id="ARBA00022692"/>
    </source>
</evidence>
<feature type="transmembrane region" description="Helical" evidence="7">
    <location>
        <begin position="231"/>
        <end position="251"/>
    </location>
</feature>
<dbReference type="Proteomes" id="UP001362899">
    <property type="component" value="Unassembled WGS sequence"/>
</dbReference>
<keyword evidence="5 7" id="KW-1133">Transmembrane helix</keyword>
<evidence type="ECO:0000256" key="2">
    <source>
        <dbReference type="ARBA" id="ARBA00022448"/>
    </source>
</evidence>
<reference evidence="8 9" key="1">
    <citation type="journal article" date="2023" name="Elife">
        <title>Identification of key yeast species and microbe-microbe interactions impacting larval growth of Drosophila in the wild.</title>
        <authorList>
            <person name="Mure A."/>
            <person name="Sugiura Y."/>
            <person name="Maeda R."/>
            <person name="Honda K."/>
            <person name="Sakurai N."/>
            <person name="Takahashi Y."/>
            <person name="Watada M."/>
            <person name="Katoh T."/>
            <person name="Gotoh A."/>
            <person name="Gotoh Y."/>
            <person name="Taniguchi I."/>
            <person name="Nakamura K."/>
            <person name="Hayashi T."/>
            <person name="Katayama T."/>
            <person name="Uemura T."/>
            <person name="Hattori Y."/>
        </authorList>
    </citation>
    <scope>NUCLEOTIDE SEQUENCE [LARGE SCALE GENOMIC DNA]</scope>
    <source>
        <strain evidence="8 9">SB-73</strain>
    </source>
</reference>
<dbReference type="GO" id="GO:0000324">
    <property type="term" value="C:fungal-type vacuole"/>
    <property type="evidence" value="ECO:0007669"/>
    <property type="project" value="TreeGrafter"/>
</dbReference>
<accession>A0AAV5RLJ1</accession>
<protein>
    <submittedName>
        <fullName evidence="8">Cystinosin-like protein</fullName>
    </submittedName>
</protein>
<evidence type="ECO:0000256" key="4">
    <source>
        <dbReference type="ARBA" id="ARBA00022737"/>
    </source>
</evidence>
<dbReference type="GO" id="GO:0015184">
    <property type="term" value="F:L-cystine transmembrane transporter activity"/>
    <property type="evidence" value="ECO:0007669"/>
    <property type="project" value="TreeGrafter"/>
</dbReference>
<dbReference type="SMART" id="SM00679">
    <property type="entry name" value="CTNS"/>
    <property type="match status" value="2"/>
</dbReference>
<comment type="subcellular location">
    <subcellularLocation>
        <location evidence="1">Endomembrane system</location>
        <topology evidence="1">Multi-pass membrane protein</topology>
    </subcellularLocation>
</comment>
<name>A0AAV5RLJ1_STABA</name>
<evidence type="ECO:0000313" key="9">
    <source>
        <dbReference type="Proteomes" id="UP001362899"/>
    </source>
</evidence>
<evidence type="ECO:0000256" key="5">
    <source>
        <dbReference type="ARBA" id="ARBA00022989"/>
    </source>
</evidence>
<dbReference type="PANTHER" id="PTHR13131:SF5">
    <property type="entry name" value="CYSTINOSIN"/>
    <property type="match status" value="1"/>
</dbReference>
<evidence type="ECO:0000256" key="1">
    <source>
        <dbReference type="ARBA" id="ARBA00004127"/>
    </source>
</evidence>
<dbReference type="Pfam" id="PF04193">
    <property type="entry name" value="PQ-loop"/>
    <property type="match status" value="2"/>
</dbReference>
<feature type="transmembrane region" description="Helical" evidence="7">
    <location>
        <begin position="160"/>
        <end position="177"/>
    </location>
</feature>
<gene>
    <name evidence="8" type="ORF">DASB73_025760</name>
</gene>
<sequence>MPAVLEYVSNVFGWCYVICWGASLYPPLRLNYSTKSVEAISIDFVWLNFCGSALYLASVVLLFYNGKVREEYAQRNAAEFHHDKPALPLVRFNDVIYGLHSFILIMALLYQFYFLGYRKNHRQHMSRTVKLLLLLIFCSFIALLLHAYTEANTKLELLDLATIFGSVKVALSAIKYIPQAWYNFTRKSMKGFAISSCVIDICGAVCCLVQLFTDSYLEDDINFGFKHPTKLLLSLVTIVFCMLFLLQARLYSEHRRVHEKLV</sequence>
<keyword evidence="3 7" id="KW-0812">Transmembrane</keyword>
<feature type="transmembrane region" description="Helical" evidence="7">
    <location>
        <begin position="45"/>
        <end position="64"/>
    </location>
</feature>
<evidence type="ECO:0000256" key="6">
    <source>
        <dbReference type="ARBA" id="ARBA00023136"/>
    </source>
</evidence>
<keyword evidence="6 7" id="KW-0472">Membrane</keyword>
<feature type="transmembrane region" description="Helical" evidence="7">
    <location>
        <begin position="129"/>
        <end position="148"/>
    </location>
</feature>
<organism evidence="8 9">
    <name type="scientific">Starmerella bacillaris</name>
    <name type="common">Yeast</name>
    <name type="synonym">Candida zemplinina</name>
    <dbReference type="NCBI Taxonomy" id="1247836"/>
    <lineage>
        <taxon>Eukaryota</taxon>
        <taxon>Fungi</taxon>
        <taxon>Dikarya</taxon>
        <taxon>Ascomycota</taxon>
        <taxon>Saccharomycotina</taxon>
        <taxon>Dipodascomycetes</taxon>
        <taxon>Dipodascales</taxon>
        <taxon>Trichomonascaceae</taxon>
        <taxon>Starmerella</taxon>
    </lineage>
</organism>
<proteinExistence type="predicted"/>
<dbReference type="PANTHER" id="PTHR13131">
    <property type="entry name" value="CYSTINOSIN"/>
    <property type="match status" value="1"/>
</dbReference>
<keyword evidence="2" id="KW-0813">Transport</keyword>
<feature type="transmembrane region" description="Helical" evidence="7">
    <location>
        <begin position="6"/>
        <end position="25"/>
    </location>
</feature>
<dbReference type="AlphaFoldDB" id="A0AAV5RLJ1"/>
<feature type="transmembrane region" description="Helical" evidence="7">
    <location>
        <begin position="95"/>
        <end position="117"/>
    </location>
</feature>
<evidence type="ECO:0000313" key="8">
    <source>
        <dbReference type="EMBL" id="GMM51613.1"/>
    </source>
</evidence>
<dbReference type="Gene3D" id="1.20.1280.290">
    <property type="match status" value="2"/>
</dbReference>
<comment type="caution">
    <text evidence="8">The sequence shown here is derived from an EMBL/GenBank/DDBJ whole genome shotgun (WGS) entry which is preliminary data.</text>
</comment>
<dbReference type="InterPro" id="IPR005282">
    <property type="entry name" value="LC_transporter"/>
</dbReference>
<feature type="transmembrane region" description="Helical" evidence="7">
    <location>
        <begin position="189"/>
        <end position="211"/>
    </location>
</feature>
<dbReference type="GO" id="GO:0012505">
    <property type="term" value="C:endomembrane system"/>
    <property type="evidence" value="ECO:0007669"/>
    <property type="project" value="UniProtKB-SubCell"/>
</dbReference>
<dbReference type="EMBL" id="BTGC01000008">
    <property type="protein sequence ID" value="GMM51613.1"/>
    <property type="molecule type" value="Genomic_DNA"/>
</dbReference>
<dbReference type="GO" id="GO:0005774">
    <property type="term" value="C:vacuolar membrane"/>
    <property type="evidence" value="ECO:0007669"/>
    <property type="project" value="TreeGrafter"/>
</dbReference>
<keyword evidence="4" id="KW-0677">Repeat</keyword>